<dbReference type="STRING" id="289376.THEYE_A0144"/>
<dbReference type="PROSITE" id="PS51257">
    <property type="entry name" value="PROKAR_LIPOPROTEIN"/>
    <property type="match status" value="1"/>
</dbReference>
<dbReference type="OrthoDB" id="9776955at2"/>
<keyword evidence="1" id="KW-0449">Lipoprotein</keyword>
<dbReference type="Pfam" id="PF04392">
    <property type="entry name" value="ABC_sub_bind"/>
    <property type="match status" value="1"/>
</dbReference>
<dbReference type="Proteomes" id="UP000000718">
    <property type="component" value="Chromosome"/>
</dbReference>
<evidence type="ECO:0000313" key="1">
    <source>
        <dbReference type="EMBL" id="ACI20339.1"/>
    </source>
</evidence>
<dbReference type="KEGG" id="tye:THEYE_A0144"/>
<reference evidence="2" key="1">
    <citation type="submission" date="2008-08" db="EMBL/GenBank/DDBJ databases">
        <title>The complete genome sequence of Thermodesulfovibrio yellowstonii strain ATCC 51303 / DSM 11347 / YP87.</title>
        <authorList>
            <person name="Dodson R.J."/>
            <person name="Durkin A.S."/>
            <person name="Wu M."/>
            <person name="Eisen J."/>
            <person name="Sutton G."/>
        </authorList>
    </citation>
    <scope>NUCLEOTIDE SEQUENCE [LARGE SCALE GENOMIC DNA]</scope>
    <source>
        <strain evidence="2">ATCC 51303 / DSM 11347 / YP87</strain>
    </source>
</reference>
<accession>B5YHH3</accession>
<organism evidence="1 2">
    <name type="scientific">Thermodesulfovibrio yellowstonii (strain ATCC 51303 / DSM 11347 / YP87)</name>
    <dbReference type="NCBI Taxonomy" id="289376"/>
    <lineage>
        <taxon>Bacteria</taxon>
        <taxon>Pseudomonadati</taxon>
        <taxon>Nitrospirota</taxon>
        <taxon>Thermodesulfovibrionia</taxon>
        <taxon>Thermodesulfovibrionales</taxon>
        <taxon>Thermodesulfovibrionaceae</taxon>
        <taxon>Thermodesulfovibrio</taxon>
    </lineage>
</organism>
<dbReference type="InParanoid" id="B5YHH3"/>
<dbReference type="eggNOG" id="COG2984">
    <property type="taxonomic scope" value="Bacteria"/>
</dbReference>
<dbReference type="EMBL" id="CP001147">
    <property type="protein sequence ID" value="ACI20339.1"/>
    <property type="molecule type" value="Genomic_DNA"/>
</dbReference>
<dbReference type="AlphaFoldDB" id="B5YHH3"/>
<evidence type="ECO:0000313" key="2">
    <source>
        <dbReference type="Proteomes" id="UP000000718"/>
    </source>
</evidence>
<reference evidence="1 2" key="2">
    <citation type="journal article" date="2015" name="Genome Announc.">
        <title>Genome Sequence of the Sulfate-Reducing Thermophilic Bacterium Thermodesulfovibrio yellowstonii Strain DSM 11347T (Phylum Nitrospirae).</title>
        <authorList>
            <person name="Bhatnagar S."/>
            <person name="Badger J.H."/>
            <person name="Madupu R."/>
            <person name="Khouri H.M."/>
            <person name="O'Connor E.M."/>
            <person name="Robb F.T."/>
            <person name="Ward N.L."/>
            <person name="Eisen J.A."/>
        </authorList>
    </citation>
    <scope>NUCLEOTIDE SEQUENCE [LARGE SCALE GENOMIC DNA]</scope>
    <source>
        <strain evidence="2">ATCC 51303 / DSM 11347 / YP87</strain>
    </source>
</reference>
<proteinExistence type="predicted"/>
<gene>
    <name evidence="1" type="ordered locus">THEYE_A0144</name>
</gene>
<dbReference type="PATRIC" id="fig|289376.4.peg.141"/>
<keyword evidence="2" id="KW-1185">Reference proteome</keyword>
<sequence length="347" mass="40061">MKYKEVLIKYGMRSFLKISVIIFAFFILFGCSEQKTVVILSSYDAKDVCGQPQVEGVTDALKKNISDLKIEQIYFDSRRISKQEFEKRCDGFTKRFKSQKPSLILTTDDAAFQCVAKHFMGDKIPVVFSGINLTPEHYNTKYHFIEGRKPIKNFTGVYERIFVLRQMEMLEVFVGKIDKIAILYSTDSMGNILKEQIIYELKNKDFKDRIVLYPVGSIQELIKASEEINKRKDIVAYFPFVMSIKNEKILTISDIASIMTDKIKKIDLAINREFVQLGFFGGISVDFYQMGYRAGEMASYILKTGRISDLEVEDAEKFLRIINLKRARDINLKISEENLSLFDEVIG</sequence>
<dbReference type="EnsemblBacteria" id="ACI20339">
    <property type="protein sequence ID" value="ACI20339"/>
    <property type="gene ID" value="THEYE_A0144"/>
</dbReference>
<dbReference type="PANTHER" id="PTHR35271">
    <property type="entry name" value="ABC TRANSPORTER, SUBSTRATE-BINDING LIPOPROTEIN-RELATED"/>
    <property type="match status" value="1"/>
</dbReference>
<protein>
    <submittedName>
        <fullName evidence="1">Lipoprotein, putative</fullName>
    </submittedName>
</protein>
<dbReference type="InterPro" id="IPR007487">
    <property type="entry name" value="ABC_transpt-TYRBP-like"/>
</dbReference>
<name>B5YHH3_THEYD</name>
<dbReference type="HOGENOM" id="CLU_058196_1_0_0"/>
<dbReference type="Gene3D" id="3.40.50.2300">
    <property type="match status" value="2"/>
</dbReference>
<dbReference type="PANTHER" id="PTHR35271:SF1">
    <property type="entry name" value="ABC TRANSPORTER, SUBSTRATE-BINDING LIPOPROTEIN"/>
    <property type="match status" value="1"/>
</dbReference>